<evidence type="ECO:0000313" key="3">
    <source>
        <dbReference type="Proteomes" id="UP000069030"/>
    </source>
</evidence>
<reference evidence="2 3" key="1">
    <citation type="journal article" date="2016" name="J. Zhejiang Univ. Sci. B">
        <title>Antibiotic resistance mechanisms of Myroides sp.</title>
        <authorList>
            <person name="Hu S."/>
            <person name="Yuan S."/>
            <person name="Qu H."/>
            <person name="Jiang T."/>
            <person name="Zhou Y."/>
            <person name="Wang M."/>
            <person name="Ming D."/>
        </authorList>
    </citation>
    <scope>NUCLEOTIDE SEQUENCE [LARGE SCALE GENOMIC DNA]</scope>
    <source>
        <strain evidence="2 3">PR63039</strain>
    </source>
</reference>
<accession>A0AAI8G6P1</accession>
<evidence type="ECO:0000313" key="2">
    <source>
        <dbReference type="EMBL" id="ALU28018.1"/>
    </source>
</evidence>
<dbReference type="EMBL" id="CP013690">
    <property type="protein sequence ID" value="ALU28018.1"/>
    <property type="molecule type" value="Genomic_DNA"/>
</dbReference>
<keyword evidence="1" id="KW-0732">Signal</keyword>
<dbReference type="KEGG" id="mod:AS202_18505"/>
<feature type="chain" id="PRO_5042512593" evidence="1">
    <location>
        <begin position="20"/>
        <end position="142"/>
    </location>
</feature>
<name>A0AAI8G6P1_9FLAO</name>
<organism evidence="2 3">
    <name type="scientific">Myroides odoratimimus</name>
    <dbReference type="NCBI Taxonomy" id="76832"/>
    <lineage>
        <taxon>Bacteria</taxon>
        <taxon>Pseudomonadati</taxon>
        <taxon>Bacteroidota</taxon>
        <taxon>Flavobacteriia</taxon>
        <taxon>Flavobacteriales</taxon>
        <taxon>Flavobacteriaceae</taxon>
        <taxon>Myroides</taxon>
    </lineage>
</organism>
<feature type="signal peptide" evidence="1">
    <location>
        <begin position="1"/>
        <end position="19"/>
    </location>
</feature>
<sequence length="142" mass="16808">MRNYILSITLCLIANISLAQVNITDTIVVSITKDKSYRLVEEENKISSIFFPSNAEGARLDTYEFTFLEEVPTHAFTKEYSINDFDKFMLDYYYNNIHNKKFLDLGRMYFGNYNFTNLFVRVKSDNAEKLYKVRFNYISVSY</sequence>
<gene>
    <name evidence="2" type="ORF">AS202_18505</name>
</gene>
<protein>
    <submittedName>
        <fullName evidence="2">Uncharacterized protein</fullName>
    </submittedName>
</protein>
<dbReference type="RefSeq" id="WP_006258085.1">
    <property type="nucleotide sequence ID" value="NZ_CP013690.1"/>
</dbReference>
<dbReference type="AlphaFoldDB" id="A0AAI8G6P1"/>
<dbReference type="Proteomes" id="UP000069030">
    <property type="component" value="Chromosome"/>
</dbReference>
<evidence type="ECO:0000256" key="1">
    <source>
        <dbReference type="SAM" id="SignalP"/>
    </source>
</evidence>
<proteinExistence type="predicted"/>